<dbReference type="FunFam" id="3.40.640.10:FF:000011">
    <property type="entry name" value="Ornithine aminotransferase"/>
    <property type="match status" value="1"/>
</dbReference>
<dbReference type="InterPro" id="IPR015424">
    <property type="entry name" value="PyrdxlP-dep_Trfase"/>
</dbReference>
<dbReference type="UniPathway" id="UPA00098">
    <property type="reaction ID" value="UER00358"/>
</dbReference>
<evidence type="ECO:0000256" key="8">
    <source>
        <dbReference type="RuleBase" id="RU003560"/>
    </source>
</evidence>
<reference evidence="10 11" key="1">
    <citation type="journal article" date="2019" name="Nat. Ecol. Evol.">
        <title>Megaphylogeny resolves global patterns of mushroom evolution.</title>
        <authorList>
            <person name="Varga T."/>
            <person name="Krizsan K."/>
            <person name="Foldi C."/>
            <person name="Dima B."/>
            <person name="Sanchez-Garcia M."/>
            <person name="Sanchez-Ramirez S."/>
            <person name="Szollosi G.J."/>
            <person name="Szarkandi J.G."/>
            <person name="Papp V."/>
            <person name="Albert L."/>
            <person name="Andreopoulos W."/>
            <person name="Angelini C."/>
            <person name="Antonin V."/>
            <person name="Barry K.W."/>
            <person name="Bougher N.L."/>
            <person name="Buchanan P."/>
            <person name="Buyck B."/>
            <person name="Bense V."/>
            <person name="Catcheside P."/>
            <person name="Chovatia M."/>
            <person name="Cooper J."/>
            <person name="Damon W."/>
            <person name="Desjardin D."/>
            <person name="Finy P."/>
            <person name="Geml J."/>
            <person name="Haridas S."/>
            <person name="Hughes K."/>
            <person name="Justo A."/>
            <person name="Karasinski D."/>
            <person name="Kautmanova I."/>
            <person name="Kiss B."/>
            <person name="Kocsube S."/>
            <person name="Kotiranta H."/>
            <person name="LaButti K.M."/>
            <person name="Lechner B.E."/>
            <person name="Liimatainen K."/>
            <person name="Lipzen A."/>
            <person name="Lukacs Z."/>
            <person name="Mihaltcheva S."/>
            <person name="Morgado L.N."/>
            <person name="Niskanen T."/>
            <person name="Noordeloos M.E."/>
            <person name="Ohm R.A."/>
            <person name="Ortiz-Santana B."/>
            <person name="Ovrebo C."/>
            <person name="Racz N."/>
            <person name="Riley R."/>
            <person name="Savchenko A."/>
            <person name="Shiryaev A."/>
            <person name="Soop K."/>
            <person name="Spirin V."/>
            <person name="Szebenyi C."/>
            <person name="Tomsovsky M."/>
            <person name="Tulloss R.E."/>
            <person name="Uehling J."/>
            <person name="Grigoriev I.V."/>
            <person name="Vagvolgyi C."/>
            <person name="Papp T."/>
            <person name="Martin F.M."/>
            <person name="Miettinen O."/>
            <person name="Hibbett D.S."/>
            <person name="Nagy L.G."/>
        </authorList>
    </citation>
    <scope>NUCLEOTIDE SEQUENCE [LARGE SCALE GENOMIC DNA]</scope>
    <source>
        <strain evidence="10 11">FP101781</strain>
    </source>
</reference>
<dbReference type="GO" id="GO:0005737">
    <property type="term" value="C:cytoplasm"/>
    <property type="evidence" value="ECO:0007669"/>
    <property type="project" value="TreeGrafter"/>
</dbReference>
<dbReference type="GO" id="GO:0030170">
    <property type="term" value="F:pyridoxal phosphate binding"/>
    <property type="evidence" value="ECO:0007669"/>
    <property type="project" value="InterPro"/>
</dbReference>
<keyword evidence="6 9" id="KW-0808">Transferase</keyword>
<protein>
    <recommendedName>
        <fullName evidence="4 9">Ornithine aminotransferase</fullName>
        <ecNumber evidence="4 9">2.6.1.13</ecNumber>
    </recommendedName>
</protein>
<dbReference type="Proteomes" id="UP000298030">
    <property type="component" value="Unassembled WGS sequence"/>
</dbReference>
<dbReference type="GO" id="GO:0004587">
    <property type="term" value="F:ornithine aminotransferase activity"/>
    <property type="evidence" value="ECO:0007669"/>
    <property type="project" value="UniProtKB-EC"/>
</dbReference>
<comment type="pathway">
    <text evidence="2 9">Amino-acid biosynthesis; L-proline biosynthesis; L-glutamate 5-semialdehyde from L-ornithine: step 1/1.</text>
</comment>
<dbReference type="NCBIfam" id="TIGR01885">
    <property type="entry name" value="Orn_aminotrans"/>
    <property type="match status" value="1"/>
</dbReference>
<dbReference type="EMBL" id="QPFP01000011">
    <property type="protein sequence ID" value="TEB33872.1"/>
    <property type="molecule type" value="Genomic_DNA"/>
</dbReference>
<evidence type="ECO:0000256" key="4">
    <source>
        <dbReference type="ARBA" id="ARBA00012924"/>
    </source>
</evidence>
<dbReference type="OrthoDB" id="10261433at2759"/>
<dbReference type="AlphaFoldDB" id="A0A4Y7TJZ5"/>
<keyword evidence="7 8" id="KW-0663">Pyridoxal phosphate</keyword>
<dbReference type="FunFam" id="3.90.1150.10:FF:000152">
    <property type="entry name" value="Ornithine aminotransferase"/>
    <property type="match status" value="1"/>
</dbReference>
<dbReference type="Pfam" id="PF00202">
    <property type="entry name" value="Aminotran_3"/>
    <property type="match status" value="1"/>
</dbReference>
<gene>
    <name evidence="10" type="ORF">FA13DRAFT_116224</name>
</gene>
<dbReference type="GO" id="GO:0055129">
    <property type="term" value="P:L-proline biosynthetic process"/>
    <property type="evidence" value="ECO:0007669"/>
    <property type="project" value="UniProtKB-UniPathway"/>
</dbReference>
<evidence type="ECO:0000256" key="7">
    <source>
        <dbReference type="ARBA" id="ARBA00022898"/>
    </source>
</evidence>
<evidence type="ECO:0000256" key="5">
    <source>
        <dbReference type="ARBA" id="ARBA00022576"/>
    </source>
</evidence>
<dbReference type="SUPFAM" id="SSF53383">
    <property type="entry name" value="PLP-dependent transferases"/>
    <property type="match status" value="1"/>
</dbReference>
<dbReference type="InterPro" id="IPR049704">
    <property type="entry name" value="Aminotrans_3_PPA_site"/>
</dbReference>
<dbReference type="STRING" id="71717.A0A4Y7TJZ5"/>
<sequence>MTGVFPKLLKLLPLPSRSFGRAQERSSDVDWREPWIPKGGTCWTIYHPLPIVIDRGQGAKVWDVEGKEYIDMLSAYSAVNQGHCHPAIVQTMVEQSSRLTLSSRAFFNSVFGRFAKVMHEVFGYDMVLPMNTGAEAVETALKLARKWGYMKKGIPEGRARIFSAEGNFHGRTLGVISMSTDPDSRTGFGPYLEGVGPTFEVADVDGDEESEVKTIRYGVIEDLEQALELYGEETAAILLEPIQGEAGIVVPPHGYLAKVQALCKKHNVLLICDEIQTGLCRTGKLLACNWEGIRPDIVLLGKALSGGVYPVSAVLADKSVMLCIQPNEHGSTYGGNPLGCAVAITALRVLIDENLADRAERLGKVFREGVADLKKRGKKGALIREVRGKGLLNAVVFEESASERGRTAWEFCLLLKSKGVLAKPTHRNIIRFAPPLVIEEEDLKRVVRTIGQCLEEIDTLDVIPDDTEAEKTHVDEYAN</sequence>
<dbReference type="Gene3D" id="3.40.640.10">
    <property type="entry name" value="Type I PLP-dependent aspartate aminotransferase-like (Major domain)"/>
    <property type="match status" value="1"/>
</dbReference>
<keyword evidence="11" id="KW-1185">Reference proteome</keyword>
<evidence type="ECO:0000256" key="3">
    <source>
        <dbReference type="ARBA" id="ARBA00008954"/>
    </source>
</evidence>
<dbReference type="InterPro" id="IPR050103">
    <property type="entry name" value="Class-III_PLP-dep_AT"/>
</dbReference>
<evidence type="ECO:0000256" key="9">
    <source>
        <dbReference type="RuleBase" id="RU365036"/>
    </source>
</evidence>
<comment type="cofactor">
    <cofactor evidence="1 9">
        <name>pyridoxal 5'-phosphate</name>
        <dbReference type="ChEBI" id="CHEBI:597326"/>
    </cofactor>
</comment>
<keyword evidence="5 9" id="KW-0032">Aminotransferase</keyword>
<comment type="similarity">
    <text evidence="3 8">Belongs to the class-III pyridoxal-phosphate-dependent aminotransferase family.</text>
</comment>
<comment type="catalytic activity">
    <reaction evidence="9">
        <text>a 2-oxocarboxylate + L-ornithine = L-glutamate 5-semialdehyde + an L-alpha-amino acid</text>
        <dbReference type="Rhea" id="RHEA:13877"/>
        <dbReference type="ChEBI" id="CHEBI:35179"/>
        <dbReference type="ChEBI" id="CHEBI:46911"/>
        <dbReference type="ChEBI" id="CHEBI:58066"/>
        <dbReference type="ChEBI" id="CHEBI:59869"/>
        <dbReference type="EC" id="2.6.1.13"/>
    </reaction>
</comment>
<dbReference type="InterPro" id="IPR015422">
    <property type="entry name" value="PyrdxlP-dep_Trfase_small"/>
</dbReference>
<dbReference type="InterPro" id="IPR010164">
    <property type="entry name" value="Orn_aminotrans"/>
</dbReference>
<dbReference type="InterPro" id="IPR005814">
    <property type="entry name" value="Aminotrans_3"/>
</dbReference>
<dbReference type="GO" id="GO:0042802">
    <property type="term" value="F:identical protein binding"/>
    <property type="evidence" value="ECO:0007669"/>
    <property type="project" value="TreeGrafter"/>
</dbReference>
<comment type="caution">
    <text evidence="10">The sequence shown here is derived from an EMBL/GenBank/DDBJ whole genome shotgun (WGS) entry which is preliminary data.</text>
</comment>
<dbReference type="PIRSF" id="PIRSF000521">
    <property type="entry name" value="Transaminase_4ab_Lys_Orn"/>
    <property type="match status" value="1"/>
</dbReference>
<dbReference type="InterPro" id="IPR015421">
    <property type="entry name" value="PyrdxlP-dep_Trfase_major"/>
</dbReference>
<accession>A0A4Y7TJZ5</accession>
<dbReference type="PANTHER" id="PTHR11986">
    <property type="entry name" value="AMINOTRANSFERASE CLASS III"/>
    <property type="match status" value="1"/>
</dbReference>
<dbReference type="GO" id="GO:0010121">
    <property type="term" value="P:L-arginine catabolic process to proline via ornithine"/>
    <property type="evidence" value="ECO:0007669"/>
    <property type="project" value="TreeGrafter"/>
</dbReference>
<evidence type="ECO:0000313" key="10">
    <source>
        <dbReference type="EMBL" id="TEB33872.1"/>
    </source>
</evidence>
<evidence type="ECO:0000313" key="11">
    <source>
        <dbReference type="Proteomes" id="UP000298030"/>
    </source>
</evidence>
<evidence type="ECO:0000256" key="6">
    <source>
        <dbReference type="ARBA" id="ARBA00022679"/>
    </source>
</evidence>
<dbReference type="PANTHER" id="PTHR11986:SF18">
    <property type="entry name" value="ORNITHINE AMINOTRANSFERASE, MITOCHONDRIAL"/>
    <property type="match status" value="1"/>
</dbReference>
<name>A0A4Y7TJZ5_COPMI</name>
<dbReference type="Gene3D" id="3.90.1150.10">
    <property type="entry name" value="Aspartate Aminotransferase, domain 1"/>
    <property type="match status" value="1"/>
</dbReference>
<evidence type="ECO:0000256" key="2">
    <source>
        <dbReference type="ARBA" id="ARBA00004998"/>
    </source>
</evidence>
<proteinExistence type="inferred from homology"/>
<dbReference type="EC" id="2.6.1.13" evidence="4 9"/>
<evidence type="ECO:0000256" key="1">
    <source>
        <dbReference type="ARBA" id="ARBA00001933"/>
    </source>
</evidence>
<dbReference type="GO" id="GO:0019544">
    <property type="term" value="P:L-arginine catabolic process to L-glutamate"/>
    <property type="evidence" value="ECO:0007669"/>
    <property type="project" value="TreeGrafter"/>
</dbReference>
<dbReference type="CDD" id="cd00610">
    <property type="entry name" value="OAT_like"/>
    <property type="match status" value="1"/>
</dbReference>
<dbReference type="PROSITE" id="PS00600">
    <property type="entry name" value="AA_TRANSFER_CLASS_3"/>
    <property type="match status" value="1"/>
</dbReference>
<organism evidence="10 11">
    <name type="scientific">Coprinellus micaceus</name>
    <name type="common">Glistening ink-cap mushroom</name>
    <name type="synonym">Coprinus micaceus</name>
    <dbReference type="NCBI Taxonomy" id="71717"/>
    <lineage>
        <taxon>Eukaryota</taxon>
        <taxon>Fungi</taxon>
        <taxon>Dikarya</taxon>
        <taxon>Basidiomycota</taxon>
        <taxon>Agaricomycotina</taxon>
        <taxon>Agaricomycetes</taxon>
        <taxon>Agaricomycetidae</taxon>
        <taxon>Agaricales</taxon>
        <taxon>Agaricineae</taxon>
        <taxon>Psathyrellaceae</taxon>
        <taxon>Coprinellus</taxon>
    </lineage>
</organism>